<dbReference type="PANTHER" id="PTHR30255">
    <property type="entry name" value="SINGLE-STRANDED-DNA-SPECIFIC EXONUCLEASE RECJ"/>
    <property type="match status" value="1"/>
</dbReference>
<accession>A0A662ZIV3</accession>
<dbReference type="InterPro" id="IPR004610">
    <property type="entry name" value="RecJ"/>
</dbReference>
<dbReference type="GO" id="GO:0003676">
    <property type="term" value="F:nucleic acid binding"/>
    <property type="evidence" value="ECO:0007669"/>
    <property type="project" value="InterPro"/>
</dbReference>
<dbReference type="PANTHER" id="PTHR30255:SF2">
    <property type="entry name" value="SINGLE-STRANDED-DNA-SPECIFIC EXONUCLEASE RECJ"/>
    <property type="match status" value="1"/>
</dbReference>
<gene>
    <name evidence="9" type="ORF">SAMN02910344_01800</name>
</gene>
<organism evidence="9 10">
    <name type="scientific">Ruminobacter amylophilus</name>
    <dbReference type="NCBI Taxonomy" id="867"/>
    <lineage>
        <taxon>Bacteria</taxon>
        <taxon>Pseudomonadati</taxon>
        <taxon>Pseudomonadota</taxon>
        <taxon>Gammaproteobacteria</taxon>
        <taxon>Aeromonadales</taxon>
        <taxon>Succinivibrionaceae</taxon>
        <taxon>Ruminobacter</taxon>
    </lineage>
</organism>
<dbReference type="InterPro" id="IPR051673">
    <property type="entry name" value="SSDNA_exonuclease_RecJ"/>
</dbReference>
<dbReference type="Pfam" id="PF17768">
    <property type="entry name" value="RecJ_OB"/>
    <property type="match status" value="1"/>
</dbReference>
<dbReference type="Pfam" id="PF02272">
    <property type="entry name" value="DHHA1"/>
    <property type="match status" value="1"/>
</dbReference>
<evidence type="ECO:0000259" key="8">
    <source>
        <dbReference type="Pfam" id="PF17768"/>
    </source>
</evidence>
<evidence type="ECO:0000313" key="9">
    <source>
        <dbReference type="EMBL" id="SFP58840.1"/>
    </source>
</evidence>
<evidence type="ECO:0000259" key="6">
    <source>
        <dbReference type="Pfam" id="PF01368"/>
    </source>
</evidence>
<dbReference type="NCBIfam" id="TIGR00644">
    <property type="entry name" value="recJ"/>
    <property type="match status" value="1"/>
</dbReference>
<dbReference type="Pfam" id="PF01368">
    <property type="entry name" value="DHH"/>
    <property type="match status" value="1"/>
</dbReference>
<keyword evidence="10" id="KW-1185">Reference proteome</keyword>
<dbReference type="SUPFAM" id="SSF64182">
    <property type="entry name" value="DHH phosphoesterases"/>
    <property type="match status" value="1"/>
</dbReference>
<dbReference type="GO" id="GO:0006310">
    <property type="term" value="P:DNA recombination"/>
    <property type="evidence" value="ECO:0007669"/>
    <property type="project" value="InterPro"/>
</dbReference>
<dbReference type="Gene3D" id="3.10.310.30">
    <property type="match status" value="1"/>
</dbReference>
<evidence type="ECO:0000256" key="5">
    <source>
        <dbReference type="ARBA" id="ARBA00022839"/>
    </source>
</evidence>
<dbReference type="InterPro" id="IPR003156">
    <property type="entry name" value="DHHA1_dom"/>
</dbReference>
<evidence type="ECO:0000313" key="10">
    <source>
        <dbReference type="Proteomes" id="UP000243745"/>
    </source>
</evidence>
<dbReference type="EMBL" id="FOXF01000040">
    <property type="protein sequence ID" value="SFP58840.1"/>
    <property type="molecule type" value="Genomic_DNA"/>
</dbReference>
<comment type="similarity">
    <text evidence="1">Belongs to the RecJ family.</text>
</comment>
<dbReference type="Gene3D" id="3.90.1640.30">
    <property type="match status" value="1"/>
</dbReference>
<dbReference type="GO" id="GO:0008409">
    <property type="term" value="F:5'-3' exonuclease activity"/>
    <property type="evidence" value="ECO:0007669"/>
    <property type="project" value="InterPro"/>
</dbReference>
<feature type="domain" description="DDH" evidence="6">
    <location>
        <begin position="70"/>
        <end position="230"/>
    </location>
</feature>
<dbReference type="InterPro" id="IPR038763">
    <property type="entry name" value="DHH_sf"/>
</dbReference>
<keyword evidence="5 9" id="KW-0269">Exonuclease</keyword>
<reference evidence="9 10" key="1">
    <citation type="submission" date="2016-10" db="EMBL/GenBank/DDBJ databases">
        <authorList>
            <person name="Varghese N."/>
            <person name="Submissions S."/>
        </authorList>
    </citation>
    <scope>NUCLEOTIDE SEQUENCE [LARGE SCALE GENOMIC DNA]</scope>
    <source>
        <strain evidence="9 10">DSM 1361</strain>
    </source>
</reference>
<sequence>MKIVHRVPDTELHSLPDWNLDPVLTRILWSRGVKNPSEAVYDLNRILSPSLHGMSEAVNILADAVVSQNKIMIVGDYDADGATSTALAMRFFRDINYGDVSFEIPSRQDDGYGLNRSIVLAAAESKVNVIVTVDNGISANEAVSLAVSLGIKVVITDHHIPGDIIPDAQAIVNPHLQTCTFPSKNLAGVGVIFYVVASLRSELNKRGYFSERNLTVPVVSNYLDFVALGTIADMVPMDYNNRLMADYGIRLIRAGRTTRGLMELIRICGLNCQNFKATDIVFSLCPRINAAGRIADMSYGVKCLLAEREDDAKVGAGLLQSFNVDRRNIEADMMNTALTQIRLEYDGNLPGALVLYNSSFNIGVMGIVAAKIKDLTGLTTVIMADSPNDELLVGSVRAVDGYHVCDALKRINQEHPEIFKAFGGHKGAAGLTIRREYLNFFKEQFILDSNRYSSERTDEVIVTDGELPSGYFISDFARVLVFDQPWGAEFSSPLFDGVFQLISQYVVGGKHLNVRLRMADGTVVSGMYYNHDVKVWPNYSVKKVRAVYGFDIQKNSSEAGVRVIIRNMEPA</sequence>
<dbReference type="InterPro" id="IPR001667">
    <property type="entry name" value="DDH_dom"/>
</dbReference>
<evidence type="ECO:0000256" key="2">
    <source>
        <dbReference type="ARBA" id="ARBA00019841"/>
    </source>
</evidence>
<proteinExistence type="inferred from homology"/>
<dbReference type="InterPro" id="IPR041122">
    <property type="entry name" value="RecJ_OB"/>
</dbReference>
<dbReference type="RefSeq" id="WP_093142987.1">
    <property type="nucleotide sequence ID" value="NZ_JBGUOU010000227.1"/>
</dbReference>
<name>A0A662ZIV3_9GAMM</name>
<protein>
    <recommendedName>
        <fullName evidence="2">Single-stranded-DNA-specific exonuclease RecJ</fullName>
    </recommendedName>
</protein>
<evidence type="ECO:0000256" key="3">
    <source>
        <dbReference type="ARBA" id="ARBA00022722"/>
    </source>
</evidence>
<evidence type="ECO:0000256" key="4">
    <source>
        <dbReference type="ARBA" id="ARBA00022801"/>
    </source>
</evidence>
<evidence type="ECO:0000256" key="1">
    <source>
        <dbReference type="ARBA" id="ARBA00005915"/>
    </source>
</evidence>
<keyword evidence="3" id="KW-0540">Nuclease</keyword>
<evidence type="ECO:0000259" key="7">
    <source>
        <dbReference type="Pfam" id="PF02272"/>
    </source>
</evidence>
<dbReference type="GO" id="GO:0006281">
    <property type="term" value="P:DNA repair"/>
    <property type="evidence" value="ECO:0007669"/>
    <property type="project" value="InterPro"/>
</dbReference>
<dbReference type="AlphaFoldDB" id="A0A662ZIV3"/>
<feature type="domain" description="DHHA1" evidence="7">
    <location>
        <begin position="353"/>
        <end position="442"/>
    </location>
</feature>
<dbReference type="OrthoDB" id="9809852at2"/>
<feature type="domain" description="RecJ OB" evidence="8">
    <location>
        <begin position="463"/>
        <end position="564"/>
    </location>
</feature>
<keyword evidence="4" id="KW-0378">Hydrolase</keyword>
<dbReference type="Proteomes" id="UP000243745">
    <property type="component" value="Unassembled WGS sequence"/>
</dbReference>